<evidence type="ECO:0000313" key="3">
    <source>
        <dbReference type="Proteomes" id="UP001152798"/>
    </source>
</evidence>
<evidence type="ECO:0000313" key="1">
    <source>
        <dbReference type="EMBL" id="CAH1403243.1"/>
    </source>
</evidence>
<evidence type="ECO:0000313" key="2">
    <source>
        <dbReference type="EMBL" id="CAH1403294.1"/>
    </source>
</evidence>
<gene>
    <name evidence="1" type="ORF">NEZAVI_LOCUS11879</name>
    <name evidence="2" type="ORF">NEZAVI_LOCUS11921</name>
</gene>
<reference evidence="1" key="1">
    <citation type="submission" date="2022-01" db="EMBL/GenBank/DDBJ databases">
        <authorList>
            <person name="King R."/>
        </authorList>
    </citation>
    <scope>NUCLEOTIDE SEQUENCE</scope>
</reference>
<name>A0A9P0HIM8_NEZVI</name>
<accession>A0A9P0HIM8</accession>
<dbReference type="EMBL" id="OV725081">
    <property type="protein sequence ID" value="CAH1403294.1"/>
    <property type="molecule type" value="Genomic_DNA"/>
</dbReference>
<dbReference type="AlphaFoldDB" id="A0A9P0HIM8"/>
<protein>
    <submittedName>
        <fullName evidence="1">Uncharacterized protein</fullName>
    </submittedName>
</protein>
<dbReference type="EMBL" id="OV725081">
    <property type="protein sequence ID" value="CAH1403243.1"/>
    <property type="molecule type" value="Genomic_DNA"/>
</dbReference>
<proteinExistence type="predicted"/>
<sequence length="124" mass="14059">MPLLALGSRSPQAVGEFHSLVSLLRLSEDNPSVSRGTARKTLAFFHFHFLLSRRSLSIFRISLLLLYISFYPGGHQYVYEINIDRAMKSYPSRPAQKHVQDDFQKTGPRAVPCGNPLYKIFSTS</sequence>
<dbReference type="Proteomes" id="UP001152798">
    <property type="component" value="Chromosome 5"/>
</dbReference>
<organism evidence="1 3">
    <name type="scientific">Nezara viridula</name>
    <name type="common">Southern green stink bug</name>
    <name type="synonym">Cimex viridulus</name>
    <dbReference type="NCBI Taxonomy" id="85310"/>
    <lineage>
        <taxon>Eukaryota</taxon>
        <taxon>Metazoa</taxon>
        <taxon>Ecdysozoa</taxon>
        <taxon>Arthropoda</taxon>
        <taxon>Hexapoda</taxon>
        <taxon>Insecta</taxon>
        <taxon>Pterygota</taxon>
        <taxon>Neoptera</taxon>
        <taxon>Paraneoptera</taxon>
        <taxon>Hemiptera</taxon>
        <taxon>Heteroptera</taxon>
        <taxon>Panheteroptera</taxon>
        <taxon>Pentatomomorpha</taxon>
        <taxon>Pentatomoidea</taxon>
        <taxon>Pentatomidae</taxon>
        <taxon>Pentatominae</taxon>
        <taxon>Nezara</taxon>
    </lineage>
</organism>
<keyword evidence="3" id="KW-1185">Reference proteome</keyword>